<evidence type="ECO:0000256" key="1">
    <source>
        <dbReference type="ARBA" id="ARBA00005384"/>
    </source>
</evidence>
<comment type="caution">
    <text evidence="7">The sequence shown here is derived from an EMBL/GenBank/DDBJ whole genome shotgun (WGS) entry which is preliminary data.</text>
</comment>
<keyword evidence="4" id="KW-0238">DNA-binding</keyword>
<dbReference type="SUPFAM" id="SSF46785">
    <property type="entry name" value="Winged helix' DNA-binding domain"/>
    <property type="match status" value="1"/>
</dbReference>
<dbReference type="AlphaFoldDB" id="A0A9P1PR47"/>
<dbReference type="GO" id="GO:0030170">
    <property type="term" value="F:pyridoxal phosphate binding"/>
    <property type="evidence" value="ECO:0007669"/>
    <property type="project" value="InterPro"/>
</dbReference>
<dbReference type="SMART" id="SM00345">
    <property type="entry name" value="HTH_GNTR"/>
    <property type="match status" value="1"/>
</dbReference>
<dbReference type="Pfam" id="PF00155">
    <property type="entry name" value="Aminotran_1_2"/>
    <property type="match status" value="1"/>
</dbReference>
<dbReference type="InterPro" id="IPR051446">
    <property type="entry name" value="HTH_trans_reg/aminotransferase"/>
</dbReference>
<keyword evidence="2" id="KW-0663">Pyridoxal phosphate</keyword>
<dbReference type="Gene3D" id="3.40.640.10">
    <property type="entry name" value="Type I PLP-dependent aspartate aminotransferase-like (Major domain)"/>
    <property type="match status" value="1"/>
</dbReference>
<dbReference type="Gene3D" id="1.10.10.10">
    <property type="entry name" value="Winged helix-like DNA-binding domain superfamily/Winged helix DNA-binding domain"/>
    <property type="match status" value="1"/>
</dbReference>
<dbReference type="EMBL" id="CPZF01000001">
    <property type="protein sequence ID" value="CNE85968.1"/>
    <property type="molecule type" value="Genomic_DNA"/>
</dbReference>
<evidence type="ECO:0000256" key="2">
    <source>
        <dbReference type="ARBA" id="ARBA00022898"/>
    </source>
</evidence>
<dbReference type="PANTHER" id="PTHR46577">
    <property type="entry name" value="HTH-TYPE TRANSCRIPTIONAL REGULATORY PROTEIN GABR"/>
    <property type="match status" value="1"/>
</dbReference>
<dbReference type="Pfam" id="PF00392">
    <property type="entry name" value="GntR"/>
    <property type="match status" value="1"/>
</dbReference>
<dbReference type="Proteomes" id="UP000041356">
    <property type="component" value="Unassembled WGS sequence"/>
</dbReference>
<organism evidence="7 8">
    <name type="scientific">Yersinia enterocolitica</name>
    <dbReference type="NCBI Taxonomy" id="630"/>
    <lineage>
        <taxon>Bacteria</taxon>
        <taxon>Pseudomonadati</taxon>
        <taxon>Pseudomonadota</taxon>
        <taxon>Gammaproteobacteria</taxon>
        <taxon>Enterobacterales</taxon>
        <taxon>Yersiniaceae</taxon>
        <taxon>Yersinia</taxon>
    </lineage>
</organism>
<dbReference type="InterPro" id="IPR015421">
    <property type="entry name" value="PyrdxlP-dep_Trfase_major"/>
</dbReference>
<feature type="domain" description="HTH gntR-type" evidence="6">
    <location>
        <begin position="17"/>
        <end position="85"/>
    </location>
</feature>
<accession>A0A9P1PR47</accession>
<dbReference type="PRINTS" id="PR00035">
    <property type="entry name" value="HTHGNTR"/>
</dbReference>
<dbReference type="CDD" id="cd00609">
    <property type="entry name" value="AAT_like"/>
    <property type="match status" value="1"/>
</dbReference>
<keyword evidence="5" id="KW-0804">Transcription</keyword>
<protein>
    <submittedName>
        <fullName evidence="7">GntR family transcriptional regulator</fullName>
    </submittedName>
</protein>
<dbReference type="CDD" id="cd07377">
    <property type="entry name" value="WHTH_GntR"/>
    <property type="match status" value="1"/>
</dbReference>
<dbReference type="PROSITE" id="PS50949">
    <property type="entry name" value="HTH_GNTR"/>
    <property type="match status" value="1"/>
</dbReference>
<sequence length="487" mass="54124">MMKMFSHLLKLDRQHNEPVYRQIYQRIKDAIVQGTLLPDTRLPSVRVLASEVGVARGTVENAYAQLIAEGFLQSLGQGGTYVSAQLLDAPLSPLKIVEPDEQPVVINHSLSADRMMARPFQLGLPALDAFPRAQWGRLITKQVHNLTITSLGHPPAAGLPALREAIAHYLQLSRGFNCQPEQVFICSGYQSVLDLVVNTVLKPGDSGWLENPGYPATQQLIREAGLISHPVNVDSDGMDVSAAIHDCPNARFAIITPAHQSPLGVALSLARRIALLEWAEQQQSWIIEDDYDSEFRYQGRPLPPLKSLDRHGRVLYAGTFSKVMFPALRLAYLVVPPEQVAVFNHRCQLRSCASPPLIQASVAEFIGQGHFYRHLKRMRHLYAERREILAASLMRQLVGVVEVEQQAGGIQLLARLDKRFSDSMVAARAQRQGLAIEAVSDWALEKNSRVDNALLMGFTNFISETEVDKQVAKLAKVILAGRENENY</sequence>
<dbReference type="InterPro" id="IPR036388">
    <property type="entry name" value="WH-like_DNA-bd_sf"/>
</dbReference>
<dbReference type="GO" id="GO:0003677">
    <property type="term" value="F:DNA binding"/>
    <property type="evidence" value="ECO:0007669"/>
    <property type="project" value="UniProtKB-KW"/>
</dbReference>
<reference evidence="7 8" key="1">
    <citation type="submission" date="2015-03" db="EMBL/GenBank/DDBJ databases">
        <authorList>
            <consortium name="Pathogen Informatics"/>
            <person name="Murphy D."/>
        </authorList>
    </citation>
    <scope>NUCLEOTIDE SEQUENCE [LARGE SCALE GENOMIC DNA]</scope>
    <source>
        <strain evidence="7 8">IP27818</strain>
    </source>
</reference>
<evidence type="ECO:0000259" key="6">
    <source>
        <dbReference type="PROSITE" id="PS50949"/>
    </source>
</evidence>
<proteinExistence type="inferred from homology"/>
<dbReference type="GO" id="GO:0003700">
    <property type="term" value="F:DNA-binding transcription factor activity"/>
    <property type="evidence" value="ECO:0007669"/>
    <property type="project" value="InterPro"/>
</dbReference>
<dbReference type="SUPFAM" id="SSF53383">
    <property type="entry name" value="PLP-dependent transferases"/>
    <property type="match status" value="1"/>
</dbReference>
<dbReference type="InterPro" id="IPR004839">
    <property type="entry name" value="Aminotransferase_I/II_large"/>
</dbReference>
<evidence type="ECO:0000256" key="5">
    <source>
        <dbReference type="ARBA" id="ARBA00023163"/>
    </source>
</evidence>
<dbReference type="InterPro" id="IPR036390">
    <property type="entry name" value="WH_DNA-bd_sf"/>
</dbReference>
<name>A0A9P1PR47_YEREN</name>
<evidence type="ECO:0000313" key="8">
    <source>
        <dbReference type="Proteomes" id="UP000041356"/>
    </source>
</evidence>
<dbReference type="InterPro" id="IPR000524">
    <property type="entry name" value="Tscrpt_reg_HTH_GntR"/>
</dbReference>
<gene>
    <name evidence="7" type="primary">gabR_1</name>
    <name evidence="7" type="ORF">ERS137939_00037</name>
</gene>
<evidence type="ECO:0000313" key="7">
    <source>
        <dbReference type="EMBL" id="CNE85968.1"/>
    </source>
</evidence>
<comment type="similarity">
    <text evidence="1">In the C-terminal section; belongs to the class-I pyridoxal-phosphate-dependent aminotransferase family.</text>
</comment>
<dbReference type="RefSeq" id="WP_050129723.1">
    <property type="nucleotide sequence ID" value="NZ_CPZF01000001.1"/>
</dbReference>
<dbReference type="InterPro" id="IPR015424">
    <property type="entry name" value="PyrdxlP-dep_Trfase"/>
</dbReference>
<dbReference type="PANTHER" id="PTHR46577:SF1">
    <property type="entry name" value="HTH-TYPE TRANSCRIPTIONAL REGULATORY PROTEIN GABR"/>
    <property type="match status" value="1"/>
</dbReference>
<keyword evidence="3" id="KW-0805">Transcription regulation</keyword>
<evidence type="ECO:0000256" key="3">
    <source>
        <dbReference type="ARBA" id="ARBA00023015"/>
    </source>
</evidence>
<evidence type="ECO:0000256" key="4">
    <source>
        <dbReference type="ARBA" id="ARBA00023125"/>
    </source>
</evidence>